<name>A0AAV1ZCH6_9ARAC</name>
<accession>A0AAV1ZCH6</accession>
<dbReference type="AlphaFoldDB" id="A0AAV1ZCH6"/>
<organism evidence="1 2">
    <name type="scientific">Larinioides sclopetarius</name>
    <dbReference type="NCBI Taxonomy" id="280406"/>
    <lineage>
        <taxon>Eukaryota</taxon>
        <taxon>Metazoa</taxon>
        <taxon>Ecdysozoa</taxon>
        <taxon>Arthropoda</taxon>
        <taxon>Chelicerata</taxon>
        <taxon>Arachnida</taxon>
        <taxon>Araneae</taxon>
        <taxon>Araneomorphae</taxon>
        <taxon>Entelegynae</taxon>
        <taxon>Araneoidea</taxon>
        <taxon>Araneidae</taxon>
        <taxon>Larinioides</taxon>
    </lineage>
</organism>
<comment type="caution">
    <text evidence="1">The sequence shown here is derived from an EMBL/GenBank/DDBJ whole genome shotgun (WGS) entry which is preliminary data.</text>
</comment>
<keyword evidence="2" id="KW-1185">Reference proteome</keyword>
<gene>
    <name evidence="1" type="ORF">LARSCL_LOCUS4724</name>
</gene>
<sequence length="383" mass="45897">MSASFAPSLHHMILAKIAIQICNDSEVRCFVNELDFLWDKMAGEHRWKDLLGKAAEKISELNLPHLLHRSVLAVIKPIALEIAKWKSDHLKILGDKFDFLSCELYWKPEGIIDREKTAKMLVLNKNLCDVNRFFLACCYCLENEVQKIWNFMSPAEECRAYNSNFSCVTFWRSWIHKKDVINWTKLAQRLLNELYPSTICNYQKNPIWLRCFFNKLTPEEKERCIAYTVNNTFKDHDNFQFSVSQLDEKQRELAFKENPVRLIRFFLDWPYQSLFSEASEQMWKYLHEGDFKCLLHFIIYNRIIAGWYDFDYVNLLKDFWRRSPKHFKEYIKKDPIFEPVKMVIDHDFLQVFPKKEIVESSFRIDPPSDKYSLLRDGDFFFSY</sequence>
<evidence type="ECO:0000313" key="1">
    <source>
        <dbReference type="EMBL" id="CAL1269427.1"/>
    </source>
</evidence>
<evidence type="ECO:0000313" key="2">
    <source>
        <dbReference type="Proteomes" id="UP001497382"/>
    </source>
</evidence>
<protein>
    <submittedName>
        <fullName evidence="1">Uncharacterized protein</fullName>
    </submittedName>
</protein>
<dbReference type="Proteomes" id="UP001497382">
    <property type="component" value="Unassembled WGS sequence"/>
</dbReference>
<dbReference type="EMBL" id="CAXIEN010000040">
    <property type="protein sequence ID" value="CAL1269427.1"/>
    <property type="molecule type" value="Genomic_DNA"/>
</dbReference>
<proteinExistence type="predicted"/>
<reference evidence="1 2" key="1">
    <citation type="submission" date="2024-04" db="EMBL/GenBank/DDBJ databases">
        <authorList>
            <person name="Rising A."/>
            <person name="Reimegard J."/>
            <person name="Sonavane S."/>
            <person name="Akerstrom W."/>
            <person name="Nylinder S."/>
            <person name="Hedman E."/>
            <person name="Kallberg Y."/>
        </authorList>
    </citation>
    <scope>NUCLEOTIDE SEQUENCE [LARGE SCALE GENOMIC DNA]</scope>
</reference>